<dbReference type="PANTHER" id="PTHR33924:SF7">
    <property type="entry name" value="CATION-TRANSPORTING ATPASE"/>
    <property type="match status" value="1"/>
</dbReference>
<protein>
    <submittedName>
        <fullName evidence="2">Uncharacterized protein</fullName>
    </submittedName>
</protein>
<evidence type="ECO:0000256" key="1">
    <source>
        <dbReference type="SAM" id="MobiDB-lite"/>
    </source>
</evidence>
<evidence type="ECO:0000313" key="2">
    <source>
        <dbReference type="EMBL" id="KAD2805285.1"/>
    </source>
</evidence>
<dbReference type="PANTHER" id="PTHR33924">
    <property type="entry name" value="CATION-TRANSPORTING ATPASE"/>
    <property type="match status" value="1"/>
</dbReference>
<accession>A0A5N6LVH7</accession>
<gene>
    <name evidence="2" type="ORF">E3N88_38662</name>
</gene>
<feature type="region of interest" description="Disordered" evidence="1">
    <location>
        <begin position="138"/>
        <end position="159"/>
    </location>
</feature>
<evidence type="ECO:0000313" key="3">
    <source>
        <dbReference type="Proteomes" id="UP000326396"/>
    </source>
</evidence>
<reference evidence="2 3" key="1">
    <citation type="submission" date="2019-05" db="EMBL/GenBank/DDBJ databases">
        <title>Mikania micrantha, genome provides insights into the molecular mechanism of rapid growth.</title>
        <authorList>
            <person name="Liu B."/>
        </authorList>
    </citation>
    <scope>NUCLEOTIDE SEQUENCE [LARGE SCALE GENOMIC DNA]</scope>
    <source>
        <strain evidence="2">NLD-2019</strain>
        <tissue evidence="2">Leaf</tissue>
    </source>
</reference>
<name>A0A5N6LVH7_9ASTR</name>
<dbReference type="OrthoDB" id="1930341at2759"/>
<sequence>MDDGIMRSEFKKMKYAEYEEQRKNLCDFGSDFQSRGDLTKNISSALDLTAKSNHLPFDITPSCKESTQICVKTRNFDLDLNSQDVSISFNHEPFHHFKKYEHAQSRDTFSECGSTCAPMSEKDSMRIWKEMKQNGFLSSSHGGVSVPPMPKPRGRKKGNESVIKKKIEIAKREQVDRFAKVAAPSGLLNELNPGIINHVRNRKQVHSIIENLVRSTRSKNKKSEMKQDDGSLNHSYASQQASICLSADNDVLELKLSSASTMVSETTSSFSNDELANVSTVDLLSVKAASVASQWLELLHQDIKGRLSALRRSKKRVLAVTQTELPLLISRELSSNQENNPCVNKANNDLHKFRWTALFDQMDKSLSEEEKHLENSLNQVREMLLHCEHGLLQFPPENGLQKQAPLQNSYMFQKVEPILDKGLAVRAAAAAIYSTSNFLQPAENLPCF</sequence>
<dbReference type="EMBL" id="SZYD01000018">
    <property type="protein sequence ID" value="KAD2805285.1"/>
    <property type="molecule type" value="Genomic_DNA"/>
</dbReference>
<proteinExistence type="predicted"/>
<comment type="caution">
    <text evidence="2">The sequence shown here is derived from an EMBL/GenBank/DDBJ whole genome shotgun (WGS) entry which is preliminary data.</text>
</comment>
<organism evidence="2 3">
    <name type="scientific">Mikania micrantha</name>
    <name type="common">bitter vine</name>
    <dbReference type="NCBI Taxonomy" id="192012"/>
    <lineage>
        <taxon>Eukaryota</taxon>
        <taxon>Viridiplantae</taxon>
        <taxon>Streptophyta</taxon>
        <taxon>Embryophyta</taxon>
        <taxon>Tracheophyta</taxon>
        <taxon>Spermatophyta</taxon>
        <taxon>Magnoliopsida</taxon>
        <taxon>eudicotyledons</taxon>
        <taxon>Gunneridae</taxon>
        <taxon>Pentapetalae</taxon>
        <taxon>asterids</taxon>
        <taxon>campanulids</taxon>
        <taxon>Asterales</taxon>
        <taxon>Asteraceae</taxon>
        <taxon>Asteroideae</taxon>
        <taxon>Heliantheae alliance</taxon>
        <taxon>Eupatorieae</taxon>
        <taxon>Mikania</taxon>
    </lineage>
</organism>
<keyword evidence="3" id="KW-1185">Reference proteome</keyword>
<dbReference type="Proteomes" id="UP000326396">
    <property type="component" value="Linkage Group LG8"/>
</dbReference>
<dbReference type="AlphaFoldDB" id="A0A5N6LVH7"/>